<dbReference type="RefSeq" id="WP_120150484.1">
    <property type="nucleotide sequence ID" value="NZ_QZVT01000015.1"/>
</dbReference>
<gene>
    <name evidence="2" type="ORF">D6T63_17530</name>
</gene>
<dbReference type="EMBL" id="QZVT01000015">
    <property type="protein sequence ID" value="RJT75624.1"/>
    <property type="molecule type" value="Genomic_DNA"/>
</dbReference>
<dbReference type="OrthoDB" id="9783727at2"/>
<evidence type="ECO:0000259" key="1">
    <source>
        <dbReference type="Pfam" id="PF19694"/>
    </source>
</evidence>
<dbReference type="Pfam" id="PF19694">
    <property type="entry name" value="DUF6194"/>
    <property type="match status" value="1"/>
</dbReference>
<evidence type="ECO:0000313" key="3">
    <source>
        <dbReference type="Proteomes" id="UP000272560"/>
    </source>
</evidence>
<feature type="domain" description="DUF6194" evidence="1">
    <location>
        <begin position="1"/>
        <end position="146"/>
    </location>
</feature>
<reference evidence="2 3" key="1">
    <citation type="submission" date="2018-09" db="EMBL/GenBank/DDBJ databases">
        <title>Novel species of Arthrobacter.</title>
        <authorList>
            <person name="Liu Q."/>
            <person name="Xin Y.-H."/>
        </authorList>
    </citation>
    <scope>NUCLEOTIDE SEQUENCE [LARGE SCALE GENOMIC DNA]</scope>
    <source>
        <strain evidence="2 3">Hz2</strain>
    </source>
</reference>
<evidence type="ECO:0000313" key="2">
    <source>
        <dbReference type="EMBL" id="RJT75624.1"/>
    </source>
</evidence>
<sequence>MDTSMIIELVKGWEGSLVVRPGPGDGTPEVVWGDTFFYYAPDHVMPANRQPFATIVTKDYPGDHKSKLHREGLYRVNIHPGKNSFPEWAKNSTASPDSIDSIFAHPVYGDAGWLAVINPGTRTTSVVRVLLREAFDLDRNRYERRQLRKEEGND</sequence>
<organism evidence="2 3">
    <name type="scientific">Arthrobacter cheniae</name>
    <dbReference type="NCBI Taxonomy" id="1258888"/>
    <lineage>
        <taxon>Bacteria</taxon>
        <taxon>Bacillati</taxon>
        <taxon>Actinomycetota</taxon>
        <taxon>Actinomycetes</taxon>
        <taxon>Micrococcales</taxon>
        <taxon>Micrococcaceae</taxon>
        <taxon>Arthrobacter</taxon>
    </lineage>
</organism>
<name>A0A3A5M9A3_9MICC</name>
<comment type="caution">
    <text evidence="2">The sequence shown here is derived from an EMBL/GenBank/DDBJ whole genome shotgun (WGS) entry which is preliminary data.</text>
</comment>
<dbReference type="AlphaFoldDB" id="A0A3A5M9A3"/>
<keyword evidence="3" id="KW-1185">Reference proteome</keyword>
<proteinExistence type="predicted"/>
<dbReference type="Proteomes" id="UP000272560">
    <property type="component" value="Unassembled WGS sequence"/>
</dbReference>
<protein>
    <recommendedName>
        <fullName evidence="1">DUF6194 domain-containing protein</fullName>
    </recommendedName>
</protein>
<accession>A0A3A5M9A3</accession>
<dbReference type="InterPro" id="IPR045676">
    <property type="entry name" value="DUF6194"/>
</dbReference>